<dbReference type="GeneID" id="62680794"/>
<evidence type="ECO:0000313" key="1">
    <source>
        <dbReference type="EMBL" id="QFG04447.1"/>
    </source>
</evidence>
<dbReference type="Proteomes" id="UP000326305">
    <property type="component" value="Segment"/>
</dbReference>
<protein>
    <submittedName>
        <fullName evidence="1">Uncharacterized protein</fullName>
    </submittedName>
</protein>
<sequence>MTWLARIKGWLLMAALGLLALLVAWGKGRQGGKAAARQEAQEDALEQATETNKIVQEVRDEVRQAPAGGSAARLKREWLRRK</sequence>
<dbReference type="RefSeq" id="YP_009998212.1">
    <property type="nucleotide sequence ID" value="NC_052984.1"/>
</dbReference>
<keyword evidence="2" id="KW-1185">Reference proteome</keyword>
<reference evidence="1 2" key="1">
    <citation type="submission" date="2019-08" db="EMBL/GenBank/DDBJ databases">
        <authorList>
            <person name="Zhang R."/>
        </authorList>
    </citation>
    <scope>NUCLEOTIDE SEQUENCE [LARGE SCALE GENOMIC DNA]</scope>
</reference>
<dbReference type="EMBL" id="MN317029">
    <property type="protein sequence ID" value="QFG04447.1"/>
    <property type="molecule type" value="Genomic_DNA"/>
</dbReference>
<name>A0A5J6T422_9CAUD</name>
<dbReference type="KEGG" id="vg:62680794"/>
<organism evidence="1 2">
    <name type="scientific">Aeromonas phage vB_AhyS-A18P4</name>
    <dbReference type="NCBI Taxonomy" id="2608321"/>
    <lineage>
        <taxon>Viruses</taxon>
        <taxon>Duplodnaviria</taxon>
        <taxon>Heunggongvirae</taxon>
        <taxon>Uroviricota</taxon>
        <taxon>Caudoviricetes</taxon>
        <taxon>Casjensviridae</taxon>
        <taxon>Sharonstreetvirus</taxon>
        <taxon>Sharonstreetvirus A18P4</taxon>
    </lineage>
</organism>
<accession>A0A5J6T422</accession>
<proteinExistence type="predicted"/>
<evidence type="ECO:0000313" key="2">
    <source>
        <dbReference type="Proteomes" id="UP000326305"/>
    </source>
</evidence>